<name>A0ABY7VYH4_9BACT</name>
<evidence type="ECO:0000256" key="1">
    <source>
        <dbReference type="SAM" id="Phobius"/>
    </source>
</evidence>
<keyword evidence="4" id="KW-1185">Reference proteome</keyword>
<sequence>MKLLLTMILLFICNSCTIGPTTAYLGNSLDVHSRDRNFPLGRMLSLEGGITNDNKFIINKMSPPKNHILTANGKPLIEGSIQKLDGQYIFSDKVKGEIVRPIAIYTKDQMPQENEEYLKIIKVQKESLQMKYRDPEQNIHLLNISLNYRKKPHYMKSTAYTIIYPFVFVVDAVIATAFGRCVVPEKKRK</sequence>
<gene>
    <name evidence="3" type="ORF">PQO03_15425</name>
</gene>
<feature type="transmembrane region" description="Helical" evidence="1">
    <location>
        <begin position="162"/>
        <end position="183"/>
    </location>
</feature>
<reference evidence="3 4" key="1">
    <citation type="submission" date="2023-02" db="EMBL/GenBank/DDBJ databases">
        <title>Genome sequence of Lentisphaera profundi SAORIC-696.</title>
        <authorList>
            <person name="Kim e."/>
            <person name="Cho J.-C."/>
            <person name="Choi A."/>
            <person name="Kang I."/>
        </authorList>
    </citation>
    <scope>NUCLEOTIDE SEQUENCE [LARGE SCALE GENOMIC DNA]</scope>
    <source>
        <strain evidence="3 4">SAORIC-696</strain>
    </source>
</reference>
<accession>A0ABY7VYH4</accession>
<evidence type="ECO:0000313" key="4">
    <source>
        <dbReference type="Proteomes" id="UP001214250"/>
    </source>
</evidence>
<keyword evidence="1" id="KW-1133">Transmembrane helix</keyword>
<feature type="signal peptide" evidence="2">
    <location>
        <begin position="1"/>
        <end position="23"/>
    </location>
</feature>
<evidence type="ECO:0000313" key="3">
    <source>
        <dbReference type="EMBL" id="WDE99225.1"/>
    </source>
</evidence>
<dbReference type="EMBL" id="CP117812">
    <property type="protein sequence ID" value="WDE99225.1"/>
    <property type="molecule type" value="Genomic_DNA"/>
</dbReference>
<keyword evidence="1" id="KW-0472">Membrane</keyword>
<organism evidence="3 4">
    <name type="scientific">Lentisphaera profundi</name>
    <dbReference type="NCBI Taxonomy" id="1658616"/>
    <lineage>
        <taxon>Bacteria</taxon>
        <taxon>Pseudomonadati</taxon>
        <taxon>Lentisphaerota</taxon>
        <taxon>Lentisphaeria</taxon>
        <taxon>Lentisphaerales</taxon>
        <taxon>Lentisphaeraceae</taxon>
        <taxon>Lentisphaera</taxon>
    </lineage>
</organism>
<keyword evidence="2" id="KW-0732">Signal</keyword>
<keyword evidence="1" id="KW-0812">Transmembrane</keyword>
<evidence type="ECO:0000256" key="2">
    <source>
        <dbReference type="SAM" id="SignalP"/>
    </source>
</evidence>
<dbReference type="Proteomes" id="UP001214250">
    <property type="component" value="Chromosome 2"/>
</dbReference>
<proteinExistence type="predicted"/>
<dbReference type="RefSeq" id="WP_274154085.1">
    <property type="nucleotide sequence ID" value="NZ_CP117812.1"/>
</dbReference>
<protein>
    <submittedName>
        <fullName evidence="3">Uncharacterized protein</fullName>
    </submittedName>
</protein>
<feature type="chain" id="PRO_5047470258" evidence="2">
    <location>
        <begin position="24"/>
        <end position="189"/>
    </location>
</feature>